<feature type="chain" id="PRO_5020740778" description="Chitinase domain-containing protein 1" evidence="3">
    <location>
        <begin position="20"/>
        <end position="312"/>
    </location>
</feature>
<keyword evidence="3" id="KW-0732">Signal</keyword>
<evidence type="ECO:0000313" key="5">
    <source>
        <dbReference type="EMBL" id="TKR81018.1"/>
    </source>
</evidence>
<dbReference type="InterPro" id="IPR001223">
    <property type="entry name" value="Glyco_hydro18_cat"/>
</dbReference>
<feature type="signal peptide" evidence="3">
    <location>
        <begin position="1"/>
        <end position="19"/>
    </location>
</feature>
<dbReference type="Pfam" id="PF00704">
    <property type="entry name" value="Glyco_hydro_18"/>
    <property type="match status" value="1"/>
</dbReference>
<dbReference type="GO" id="GO:0005975">
    <property type="term" value="P:carbohydrate metabolic process"/>
    <property type="evidence" value="ECO:0007669"/>
    <property type="project" value="InterPro"/>
</dbReference>
<dbReference type="EMBL" id="AZBU02000004">
    <property type="protein sequence ID" value="TKR81018.1"/>
    <property type="molecule type" value="Genomic_DNA"/>
</dbReference>
<dbReference type="GO" id="GO:0012505">
    <property type="term" value="C:endomembrane system"/>
    <property type="evidence" value="ECO:0007669"/>
    <property type="project" value="TreeGrafter"/>
</dbReference>
<dbReference type="GO" id="GO:0008061">
    <property type="term" value="F:chitin binding"/>
    <property type="evidence" value="ECO:0007669"/>
    <property type="project" value="InterPro"/>
</dbReference>
<dbReference type="InterPro" id="IPR017853">
    <property type="entry name" value="GH"/>
</dbReference>
<evidence type="ECO:0000256" key="2">
    <source>
        <dbReference type="ARBA" id="ARBA00040976"/>
    </source>
</evidence>
<dbReference type="Proteomes" id="UP000298663">
    <property type="component" value="Unassembled WGS sequence"/>
</dbReference>
<dbReference type="SMART" id="SM00636">
    <property type="entry name" value="Glyco_18"/>
    <property type="match status" value="1"/>
</dbReference>
<evidence type="ECO:0000256" key="1">
    <source>
        <dbReference type="ARBA" id="ARBA00009336"/>
    </source>
</evidence>
<name>A0A4U5NDT2_STECR</name>
<gene>
    <name evidence="5" type="ORF">L596_014966</name>
</gene>
<sequence length="312" mass="35372">MRFHASSLLVLLCAAGALSTLSKSNRKKVTKADKNDGKDETKSTVARLKEEILASHAEIDSGERQFSGPVFGYVTPWNNHGYDVAKWAANKFTHIVPVWFQINALSTSEKSCSIGGTHDMDQGWIADIRSNNSEIKIFPRFLFESWNTNDLEDFLVDEGWQIRCGKEVINFLQRNRFDGAVLEIWLQIMSMTRGHAGRMVSELLEDWADRFHKKDLLIVIPIPPPLRDSHEDVGLFSPSYLEKLVRKVDYVNVMTYDFPSAKPSGVAPYDWVLANLEWIIKAGVEPSKILIGINFYGYDRTNGRMDAVTANR</sequence>
<dbReference type="SUPFAM" id="SSF51445">
    <property type="entry name" value="(Trans)glycosidases"/>
    <property type="match status" value="1"/>
</dbReference>
<comment type="caution">
    <text evidence="5">The sequence shown here is derived from an EMBL/GenBank/DDBJ whole genome shotgun (WGS) entry which is preliminary data.</text>
</comment>
<organism evidence="5 6">
    <name type="scientific">Steinernema carpocapsae</name>
    <name type="common">Entomopathogenic nematode</name>
    <dbReference type="NCBI Taxonomy" id="34508"/>
    <lineage>
        <taxon>Eukaryota</taxon>
        <taxon>Metazoa</taxon>
        <taxon>Ecdysozoa</taxon>
        <taxon>Nematoda</taxon>
        <taxon>Chromadorea</taxon>
        <taxon>Rhabditida</taxon>
        <taxon>Tylenchina</taxon>
        <taxon>Panagrolaimomorpha</taxon>
        <taxon>Strongyloidoidea</taxon>
        <taxon>Steinernematidae</taxon>
        <taxon>Steinernema</taxon>
    </lineage>
</organism>
<reference evidence="5 6" key="1">
    <citation type="journal article" date="2015" name="Genome Biol.">
        <title>Comparative genomics of Steinernema reveals deeply conserved gene regulatory networks.</title>
        <authorList>
            <person name="Dillman A.R."/>
            <person name="Macchietto M."/>
            <person name="Porter C.F."/>
            <person name="Rogers A."/>
            <person name="Williams B."/>
            <person name="Antoshechkin I."/>
            <person name="Lee M.M."/>
            <person name="Goodwin Z."/>
            <person name="Lu X."/>
            <person name="Lewis E.E."/>
            <person name="Goodrich-Blair H."/>
            <person name="Stock S.P."/>
            <person name="Adams B.J."/>
            <person name="Sternberg P.W."/>
            <person name="Mortazavi A."/>
        </authorList>
    </citation>
    <scope>NUCLEOTIDE SEQUENCE [LARGE SCALE GENOMIC DNA]</scope>
    <source>
        <strain evidence="5 6">ALL</strain>
    </source>
</reference>
<dbReference type="AlphaFoldDB" id="A0A4U5NDT2"/>
<protein>
    <recommendedName>
        <fullName evidence="2">Chitinase domain-containing protein 1</fullName>
    </recommendedName>
</protein>
<dbReference type="STRING" id="34508.A0A4U5NDT2"/>
<dbReference type="PANTHER" id="PTHR46066:SF2">
    <property type="entry name" value="CHITINASE DOMAIN-CONTAINING PROTEIN 1"/>
    <property type="match status" value="1"/>
</dbReference>
<comment type="similarity">
    <text evidence="1">Belongs to the glycosyl hydrolase 18 family.</text>
</comment>
<dbReference type="OrthoDB" id="10254444at2759"/>
<dbReference type="PANTHER" id="PTHR46066">
    <property type="entry name" value="CHITINASE DOMAIN-CONTAINING PROTEIN 1 FAMILY MEMBER"/>
    <property type="match status" value="1"/>
</dbReference>
<reference evidence="5 6" key="2">
    <citation type="journal article" date="2019" name="G3 (Bethesda)">
        <title>Hybrid Assembly of the Genome of the Entomopathogenic Nematode Steinernema carpocapsae Identifies the X-Chromosome.</title>
        <authorList>
            <person name="Serra L."/>
            <person name="Macchietto M."/>
            <person name="Macias-Munoz A."/>
            <person name="McGill C.J."/>
            <person name="Rodriguez I.M."/>
            <person name="Rodriguez B."/>
            <person name="Murad R."/>
            <person name="Mortazavi A."/>
        </authorList>
    </citation>
    <scope>NUCLEOTIDE SEQUENCE [LARGE SCALE GENOMIC DNA]</scope>
    <source>
        <strain evidence="5 6">ALL</strain>
    </source>
</reference>
<dbReference type="Gene3D" id="3.20.20.80">
    <property type="entry name" value="Glycosidases"/>
    <property type="match status" value="1"/>
</dbReference>
<proteinExistence type="inferred from homology"/>
<dbReference type="InterPro" id="IPR011583">
    <property type="entry name" value="Chitinase_II/V-like_cat"/>
</dbReference>
<accession>A0A4U5NDT2</accession>
<keyword evidence="6" id="KW-1185">Reference proteome</keyword>
<dbReference type="GO" id="GO:0070492">
    <property type="term" value="F:oligosaccharide binding"/>
    <property type="evidence" value="ECO:0007669"/>
    <property type="project" value="TreeGrafter"/>
</dbReference>
<evidence type="ECO:0000313" key="6">
    <source>
        <dbReference type="Proteomes" id="UP000298663"/>
    </source>
</evidence>
<feature type="domain" description="GH18" evidence="4">
    <location>
        <begin position="68"/>
        <end position="312"/>
    </location>
</feature>
<dbReference type="PROSITE" id="PS51910">
    <property type="entry name" value="GH18_2"/>
    <property type="match status" value="1"/>
</dbReference>
<evidence type="ECO:0000256" key="3">
    <source>
        <dbReference type="SAM" id="SignalP"/>
    </source>
</evidence>
<evidence type="ECO:0000259" key="4">
    <source>
        <dbReference type="PROSITE" id="PS51910"/>
    </source>
</evidence>